<dbReference type="InterPro" id="IPR013482">
    <property type="entry name" value="Molybde_CF_guanTrfase"/>
</dbReference>
<name>A0A379EW15_9PAST</name>
<evidence type="ECO:0000259" key="9">
    <source>
        <dbReference type="Pfam" id="PF12804"/>
    </source>
</evidence>
<evidence type="ECO:0000256" key="2">
    <source>
        <dbReference type="ARBA" id="ARBA00022679"/>
    </source>
</evidence>
<dbReference type="GO" id="GO:1902758">
    <property type="term" value="P:bis(molybdopterin guanine dinucleotide)molybdenum biosynthetic process"/>
    <property type="evidence" value="ECO:0007669"/>
    <property type="project" value="TreeGrafter"/>
</dbReference>
<feature type="binding site" evidence="8">
    <location>
        <position position="99"/>
    </location>
    <ligand>
        <name>GTP</name>
        <dbReference type="ChEBI" id="CHEBI:37565"/>
    </ligand>
</feature>
<feature type="binding site" evidence="8">
    <location>
        <position position="69"/>
    </location>
    <ligand>
        <name>GTP</name>
        <dbReference type="ChEBI" id="CHEBI:37565"/>
    </ligand>
</feature>
<dbReference type="GO" id="GO:0005737">
    <property type="term" value="C:cytoplasm"/>
    <property type="evidence" value="ECO:0007669"/>
    <property type="project" value="UniProtKB-SubCell"/>
</dbReference>
<keyword evidence="7 8" id="KW-0501">Molybdenum cofactor biosynthesis</keyword>
<dbReference type="EMBL" id="UGTV01000015">
    <property type="protein sequence ID" value="SUC10581.1"/>
    <property type="molecule type" value="Genomic_DNA"/>
</dbReference>
<comment type="subcellular location">
    <subcellularLocation>
        <location evidence="8">Cytoplasm</location>
    </subcellularLocation>
</comment>
<comment type="cofactor">
    <cofactor evidence="8">
        <name>Mg(2+)</name>
        <dbReference type="ChEBI" id="CHEBI:18420"/>
    </cofactor>
</comment>
<dbReference type="InterPro" id="IPR029044">
    <property type="entry name" value="Nucleotide-diphossugar_trans"/>
</dbReference>
<protein>
    <recommendedName>
        <fullName evidence="8">Molybdenum cofactor guanylyltransferase</fullName>
        <shortName evidence="8">MoCo guanylyltransferase</shortName>
        <ecNumber evidence="8">2.7.7.77</ecNumber>
    </recommendedName>
    <alternativeName>
        <fullName evidence="8">GTP:molybdopterin guanylyltransferase</fullName>
    </alternativeName>
    <alternativeName>
        <fullName evidence="8">Mo-MPT guanylyltransferase</fullName>
    </alternativeName>
    <alternativeName>
        <fullName evidence="8">Molybdopterin guanylyltransferase</fullName>
    </alternativeName>
    <alternativeName>
        <fullName evidence="8">Molybdopterin-guanine dinucleotide synthase</fullName>
        <shortName evidence="8">MGD synthase</shortName>
    </alternativeName>
</protein>
<proteinExistence type="inferred from homology"/>
<dbReference type="Pfam" id="PF12804">
    <property type="entry name" value="NTP_transf_3"/>
    <property type="match status" value="1"/>
</dbReference>
<dbReference type="GO" id="GO:0046872">
    <property type="term" value="F:metal ion binding"/>
    <property type="evidence" value="ECO:0007669"/>
    <property type="project" value="UniProtKB-KW"/>
</dbReference>
<feature type="binding site" evidence="8">
    <location>
        <position position="51"/>
    </location>
    <ligand>
        <name>GTP</name>
        <dbReference type="ChEBI" id="CHEBI:37565"/>
    </ligand>
</feature>
<feature type="binding site" evidence="8">
    <location>
        <begin position="10"/>
        <end position="12"/>
    </location>
    <ligand>
        <name>GTP</name>
        <dbReference type="ChEBI" id="CHEBI:37565"/>
    </ligand>
</feature>
<dbReference type="PANTHER" id="PTHR19136">
    <property type="entry name" value="MOLYBDENUM COFACTOR GUANYLYLTRANSFERASE"/>
    <property type="match status" value="1"/>
</dbReference>
<dbReference type="Proteomes" id="UP000254704">
    <property type="component" value="Unassembled WGS sequence"/>
</dbReference>
<dbReference type="GO" id="GO:0005525">
    <property type="term" value="F:GTP binding"/>
    <property type="evidence" value="ECO:0007669"/>
    <property type="project" value="UniProtKB-UniRule"/>
</dbReference>
<evidence type="ECO:0000313" key="10">
    <source>
        <dbReference type="EMBL" id="SUC10581.1"/>
    </source>
</evidence>
<comment type="subunit">
    <text evidence="8">Monomer.</text>
</comment>
<evidence type="ECO:0000256" key="3">
    <source>
        <dbReference type="ARBA" id="ARBA00022723"/>
    </source>
</evidence>
<comment type="domain">
    <text evidence="8">The N-terminal domain determines nucleotide recognition and specific binding, while the C-terminal domain determines the specific binding to the target protein.</text>
</comment>
<dbReference type="NCBIfam" id="TIGR02665">
    <property type="entry name" value="molyb_mobA"/>
    <property type="match status" value="1"/>
</dbReference>
<evidence type="ECO:0000256" key="7">
    <source>
        <dbReference type="ARBA" id="ARBA00023150"/>
    </source>
</evidence>
<dbReference type="SUPFAM" id="SSF53448">
    <property type="entry name" value="Nucleotide-diphospho-sugar transferases"/>
    <property type="match status" value="1"/>
</dbReference>
<comment type="function">
    <text evidence="8">Transfers a GMP moiety from GTP to Mo-molybdopterin (Mo-MPT) cofactor (Moco or molybdenum cofactor) to form Mo-molybdopterin guanine dinucleotide (Mo-MGD) cofactor.</text>
</comment>
<evidence type="ECO:0000256" key="5">
    <source>
        <dbReference type="ARBA" id="ARBA00022842"/>
    </source>
</evidence>
<keyword evidence="3 8" id="KW-0479">Metal-binding</keyword>
<dbReference type="PANTHER" id="PTHR19136:SF81">
    <property type="entry name" value="MOLYBDENUM COFACTOR GUANYLYLTRANSFERASE"/>
    <property type="match status" value="1"/>
</dbReference>
<dbReference type="HAMAP" id="MF_00316">
    <property type="entry name" value="MobA"/>
    <property type="match status" value="1"/>
</dbReference>
<comment type="catalytic activity">
    <reaction evidence="8">
        <text>Mo-molybdopterin + GTP + H(+) = Mo-molybdopterin guanine dinucleotide + diphosphate</text>
        <dbReference type="Rhea" id="RHEA:34243"/>
        <dbReference type="ChEBI" id="CHEBI:15378"/>
        <dbReference type="ChEBI" id="CHEBI:33019"/>
        <dbReference type="ChEBI" id="CHEBI:37565"/>
        <dbReference type="ChEBI" id="CHEBI:71302"/>
        <dbReference type="ChEBI" id="CHEBI:71310"/>
        <dbReference type="EC" id="2.7.7.77"/>
    </reaction>
</comment>
<dbReference type="AlphaFoldDB" id="A0A379EW15"/>
<keyword evidence="5 8" id="KW-0460">Magnesium</keyword>
<feature type="domain" description="MobA-like NTP transferase" evidence="9">
    <location>
        <begin position="7"/>
        <end position="165"/>
    </location>
</feature>
<gene>
    <name evidence="8 10" type="primary">mobA</name>
    <name evidence="10" type="ORF">NCTC11621_01643</name>
</gene>
<reference evidence="10 11" key="1">
    <citation type="submission" date="2018-06" db="EMBL/GenBank/DDBJ databases">
        <authorList>
            <consortium name="Pathogen Informatics"/>
            <person name="Doyle S."/>
        </authorList>
    </citation>
    <scope>NUCLEOTIDE SEQUENCE [LARGE SCALE GENOMIC DNA]</scope>
    <source>
        <strain evidence="10 11">NCTC11621</strain>
    </source>
</reference>
<accession>A0A379EW15</accession>
<dbReference type="InterPro" id="IPR025877">
    <property type="entry name" value="MobA-like_NTP_Trfase"/>
</dbReference>
<evidence type="ECO:0000256" key="6">
    <source>
        <dbReference type="ARBA" id="ARBA00023134"/>
    </source>
</evidence>
<evidence type="ECO:0000256" key="8">
    <source>
        <dbReference type="HAMAP-Rule" id="MF_00316"/>
    </source>
</evidence>
<keyword evidence="6 8" id="KW-0342">GTP-binding</keyword>
<feature type="binding site" evidence="8">
    <location>
        <position position="99"/>
    </location>
    <ligand>
        <name>Mg(2+)</name>
        <dbReference type="ChEBI" id="CHEBI:18420"/>
    </ligand>
</feature>
<feature type="binding site" evidence="8">
    <location>
        <position position="23"/>
    </location>
    <ligand>
        <name>GTP</name>
        <dbReference type="ChEBI" id="CHEBI:37565"/>
    </ligand>
</feature>
<evidence type="ECO:0000256" key="4">
    <source>
        <dbReference type="ARBA" id="ARBA00022741"/>
    </source>
</evidence>
<comment type="similarity">
    <text evidence="8">Belongs to the MobA family.</text>
</comment>
<dbReference type="Gene3D" id="3.90.550.10">
    <property type="entry name" value="Spore Coat Polysaccharide Biosynthesis Protein SpsA, Chain A"/>
    <property type="match status" value="1"/>
</dbReference>
<evidence type="ECO:0000256" key="1">
    <source>
        <dbReference type="ARBA" id="ARBA00022490"/>
    </source>
</evidence>
<dbReference type="RefSeq" id="WP_115323209.1">
    <property type="nucleotide sequence ID" value="NZ_UGTV01000015.1"/>
</dbReference>
<dbReference type="EC" id="2.7.7.77" evidence="8"/>
<keyword evidence="2 8" id="KW-0808">Transferase</keyword>
<dbReference type="CDD" id="cd02503">
    <property type="entry name" value="MobA"/>
    <property type="match status" value="1"/>
</dbReference>
<evidence type="ECO:0000313" key="11">
    <source>
        <dbReference type="Proteomes" id="UP000254704"/>
    </source>
</evidence>
<keyword evidence="1 8" id="KW-0963">Cytoplasm</keyword>
<dbReference type="GO" id="GO:0061603">
    <property type="term" value="F:molybdenum cofactor guanylyltransferase activity"/>
    <property type="evidence" value="ECO:0007669"/>
    <property type="project" value="UniProtKB-EC"/>
</dbReference>
<organism evidence="10 11">
    <name type="scientific">Pasteurella canis</name>
    <dbReference type="NCBI Taxonomy" id="753"/>
    <lineage>
        <taxon>Bacteria</taxon>
        <taxon>Pseudomonadati</taxon>
        <taxon>Pseudomonadota</taxon>
        <taxon>Gammaproteobacteria</taxon>
        <taxon>Pasteurellales</taxon>
        <taxon>Pasteurellaceae</taxon>
        <taxon>Pasteurella</taxon>
    </lineage>
</organism>
<keyword evidence="4 8" id="KW-0547">Nucleotide-binding</keyword>
<sequence>MTITISAVILAGGQARRMRGVDKGLQLFQQQPLFQHVYQRLQPQIKEISINANRNQDSYAQSGLSVFPDHLEGFQGPLSGILTSLQRAKTDFVLFVPCDCPFFPNNLLDKLKSAVCFSDVLIAYAQDSEREHPTFCLISTQLKHALADYLASGERKMLKFMQQHHAVAVDFSEYKNAFLNMNTLADLKSN</sequence>